<dbReference type="STRING" id="656916.A0A2G7FPA7"/>
<evidence type="ECO:0000313" key="7">
    <source>
        <dbReference type="Proteomes" id="UP000231358"/>
    </source>
</evidence>
<accession>A0A2G7FPA7</accession>
<dbReference type="EMBL" id="NEXV01000522">
    <property type="protein sequence ID" value="PIG82434.1"/>
    <property type="molecule type" value="Genomic_DNA"/>
</dbReference>
<keyword evidence="4 5" id="KW-0472">Membrane</keyword>
<dbReference type="AlphaFoldDB" id="A0A2G7FPA7"/>
<evidence type="ECO:0000256" key="1">
    <source>
        <dbReference type="ARBA" id="ARBA00004141"/>
    </source>
</evidence>
<evidence type="ECO:0000313" key="6">
    <source>
        <dbReference type="EMBL" id="PIG82434.1"/>
    </source>
</evidence>
<gene>
    <name evidence="6" type="ORF">AARAC_004863</name>
</gene>
<evidence type="ECO:0000256" key="4">
    <source>
        <dbReference type="ARBA" id="ARBA00023136"/>
    </source>
</evidence>
<evidence type="ECO:0000256" key="2">
    <source>
        <dbReference type="ARBA" id="ARBA00022692"/>
    </source>
</evidence>
<protein>
    <submittedName>
        <fullName evidence="6">Uncharacterized protein</fullName>
    </submittedName>
</protein>
<organism evidence="6 7">
    <name type="scientific">Aspergillus arachidicola</name>
    <dbReference type="NCBI Taxonomy" id="656916"/>
    <lineage>
        <taxon>Eukaryota</taxon>
        <taxon>Fungi</taxon>
        <taxon>Dikarya</taxon>
        <taxon>Ascomycota</taxon>
        <taxon>Pezizomycotina</taxon>
        <taxon>Eurotiomycetes</taxon>
        <taxon>Eurotiomycetidae</taxon>
        <taxon>Eurotiales</taxon>
        <taxon>Aspergillaceae</taxon>
        <taxon>Aspergillus</taxon>
        <taxon>Aspergillus subgen. Circumdati</taxon>
    </lineage>
</organism>
<keyword evidence="2 5" id="KW-0812">Transmembrane</keyword>
<comment type="caution">
    <text evidence="6">The sequence shown here is derived from an EMBL/GenBank/DDBJ whole genome shotgun (WGS) entry which is preliminary data.</text>
</comment>
<keyword evidence="3 5" id="KW-1133">Transmembrane helix</keyword>
<proteinExistence type="predicted"/>
<dbReference type="PROSITE" id="PS01346">
    <property type="entry name" value="CLAUDIN"/>
    <property type="match status" value="1"/>
</dbReference>
<evidence type="ECO:0000256" key="3">
    <source>
        <dbReference type="ARBA" id="ARBA00022989"/>
    </source>
</evidence>
<dbReference type="Proteomes" id="UP000231358">
    <property type="component" value="Unassembled WGS sequence"/>
</dbReference>
<sequence length="228" mass="24404">MSCYSLHSDRISSNFDADSPCGIPNATHPHVQCCVKGDYCMSNGICHFDKNNSVNGYYTADCTDPTLQDPACMNRCGSQPGSIIDYDDNTGLWACCTYTSDGKANCSNLSDEKFPAPAPSKLVTIQYLPPTGTPRYATPTDVVSTPLVNSTGNQIGAGAAAGIGVGVGVGVFLLGMTCVFFYLRRRRLSQPSVVASKSWNESLSGVQQPQTVVRYELGKPEPRPQELA</sequence>
<dbReference type="GO" id="GO:0016020">
    <property type="term" value="C:membrane"/>
    <property type="evidence" value="ECO:0007669"/>
    <property type="project" value="UniProtKB-SubCell"/>
</dbReference>
<evidence type="ECO:0000256" key="5">
    <source>
        <dbReference type="SAM" id="Phobius"/>
    </source>
</evidence>
<name>A0A2G7FPA7_9EURO</name>
<comment type="subcellular location">
    <subcellularLocation>
        <location evidence="1">Membrane</location>
        <topology evidence="1">Multi-pass membrane protein</topology>
    </subcellularLocation>
</comment>
<dbReference type="InterPro" id="IPR017974">
    <property type="entry name" value="Claudin_CS"/>
</dbReference>
<keyword evidence="7" id="KW-1185">Reference proteome</keyword>
<feature type="transmembrane region" description="Helical" evidence="5">
    <location>
        <begin position="159"/>
        <end position="183"/>
    </location>
</feature>
<reference evidence="6 7" key="1">
    <citation type="submission" date="2017-05" db="EMBL/GenBank/DDBJ databases">
        <title>Genome sequence for an aflatoxigenic pathogen of Argentinian peanut, Aspergillus arachidicola.</title>
        <authorList>
            <person name="Moore G."/>
            <person name="Beltz S.B."/>
            <person name="Mack B.M."/>
        </authorList>
    </citation>
    <scope>NUCLEOTIDE SEQUENCE [LARGE SCALE GENOMIC DNA]</scope>
    <source>
        <strain evidence="6 7">CBS 117610</strain>
    </source>
</reference>